<keyword evidence="1" id="KW-0812">Transmembrane</keyword>
<keyword evidence="1" id="KW-0472">Membrane</keyword>
<accession>A0AAD4X8M4</accession>
<feature type="transmembrane region" description="Helical" evidence="1">
    <location>
        <begin position="73"/>
        <end position="91"/>
    </location>
</feature>
<reference evidence="2" key="1">
    <citation type="submission" date="2022-04" db="EMBL/GenBank/DDBJ databases">
        <title>A functionally conserved STORR gene fusion in Papaver species that diverged 16.8 million years ago.</title>
        <authorList>
            <person name="Catania T."/>
        </authorList>
    </citation>
    <scope>NUCLEOTIDE SEQUENCE</scope>
    <source>
        <strain evidence="2">S-188037</strain>
    </source>
</reference>
<keyword evidence="3" id="KW-1185">Reference proteome</keyword>
<feature type="transmembrane region" description="Helical" evidence="1">
    <location>
        <begin position="38"/>
        <end position="58"/>
    </location>
</feature>
<comment type="caution">
    <text evidence="2">The sequence shown here is derived from an EMBL/GenBank/DDBJ whole genome shotgun (WGS) entry which is preliminary data.</text>
</comment>
<dbReference type="EMBL" id="JAJJMB010013400">
    <property type="protein sequence ID" value="KAI3868722.1"/>
    <property type="molecule type" value="Genomic_DNA"/>
</dbReference>
<sequence>SSSGCCCINYLWEITLSYEPKQLSEATRSTSVLTPPSLRLFCSLIFLYVFDFSSHWWLDFVLQGDENIGAGPLAYPVLMASLSVGFCTWWCRSETTHGAHL</sequence>
<keyword evidence="1" id="KW-1133">Transmembrane helix</keyword>
<name>A0AAD4X8M4_9MAGN</name>
<evidence type="ECO:0000313" key="2">
    <source>
        <dbReference type="EMBL" id="KAI3868722.1"/>
    </source>
</evidence>
<evidence type="ECO:0000313" key="3">
    <source>
        <dbReference type="Proteomes" id="UP001202328"/>
    </source>
</evidence>
<evidence type="ECO:0000256" key="1">
    <source>
        <dbReference type="SAM" id="Phobius"/>
    </source>
</evidence>
<protein>
    <submittedName>
        <fullName evidence="2">Uncharacterized protein</fullName>
    </submittedName>
</protein>
<gene>
    <name evidence="2" type="ORF">MKW98_008807</name>
</gene>
<proteinExistence type="predicted"/>
<organism evidence="2 3">
    <name type="scientific">Papaver atlanticum</name>
    <dbReference type="NCBI Taxonomy" id="357466"/>
    <lineage>
        <taxon>Eukaryota</taxon>
        <taxon>Viridiplantae</taxon>
        <taxon>Streptophyta</taxon>
        <taxon>Embryophyta</taxon>
        <taxon>Tracheophyta</taxon>
        <taxon>Spermatophyta</taxon>
        <taxon>Magnoliopsida</taxon>
        <taxon>Ranunculales</taxon>
        <taxon>Papaveraceae</taxon>
        <taxon>Papaveroideae</taxon>
        <taxon>Papaver</taxon>
    </lineage>
</organism>
<dbReference type="AlphaFoldDB" id="A0AAD4X8M4"/>
<feature type="non-terminal residue" evidence="2">
    <location>
        <position position="1"/>
    </location>
</feature>
<dbReference type="Proteomes" id="UP001202328">
    <property type="component" value="Unassembled WGS sequence"/>
</dbReference>